<dbReference type="Proteomes" id="UP000324222">
    <property type="component" value="Unassembled WGS sequence"/>
</dbReference>
<sequence>MSCDAGRVCIASFTLQSSIKKSMPIAESPQPPIAPLEIFDINLLYQLHSSCKAFNDTDTDSHRTYFITELDIDWVNYLSNVTNIEEMWNKFKSKLNAATDKSVPTRMIGNSNYCRKKTNENEQETMDKDKEKTEIMDNNEILEEKSEHN</sequence>
<reference evidence="2 3" key="1">
    <citation type="submission" date="2019-05" db="EMBL/GenBank/DDBJ databases">
        <title>Another draft genome of Portunus trituberculatus and its Hox gene families provides insights of decapod evolution.</title>
        <authorList>
            <person name="Jeong J.-H."/>
            <person name="Song I."/>
            <person name="Kim S."/>
            <person name="Choi T."/>
            <person name="Kim D."/>
            <person name="Ryu S."/>
            <person name="Kim W."/>
        </authorList>
    </citation>
    <scope>NUCLEOTIDE SEQUENCE [LARGE SCALE GENOMIC DNA]</scope>
    <source>
        <tissue evidence="2">Muscle</tissue>
    </source>
</reference>
<proteinExistence type="predicted"/>
<evidence type="ECO:0000256" key="1">
    <source>
        <dbReference type="SAM" id="MobiDB-lite"/>
    </source>
</evidence>
<protein>
    <submittedName>
        <fullName evidence="2">Uncharacterized protein</fullName>
    </submittedName>
</protein>
<dbReference type="AlphaFoldDB" id="A0A5B7F1H1"/>
<feature type="region of interest" description="Disordered" evidence="1">
    <location>
        <begin position="117"/>
        <end position="149"/>
    </location>
</feature>
<evidence type="ECO:0000313" key="3">
    <source>
        <dbReference type="Proteomes" id="UP000324222"/>
    </source>
</evidence>
<keyword evidence="3" id="KW-1185">Reference proteome</keyword>
<dbReference type="EMBL" id="VSRR010004066">
    <property type="protein sequence ID" value="MPC38444.1"/>
    <property type="molecule type" value="Genomic_DNA"/>
</dbReference>
<evidence type="ECO:0000313" key="2">
    <source>
        <dbReference type="EMBL" id="MPC38444.1"/>
    </source>
</evidence>
<feature type="compositionally biased region" description="Basic and acidic residues" evidence="1">
    <location>
        <begin position="117"/>
        <end position="135"/>
    </location>
</feature>
<name>A0A5B7F1H1_PORTR</name>
<gene>
    <name evidence="2" type="ORF">E2C01_031951</name>
</gene>
<organism evidence="2 3">
    <name type="scientific">Portunus trituberculatus</name>
    <name type="common">Swimming crab</name>
    <name type="synonym">Neptunus trituberculatus</name>
    <dbReference type="NCBI Taxonomy" id="210409"/>
    <lineage>
        <taxon>Eukaryota</taxon>
        <taxon>Metazoa</taxon>
        <taxon>Ecdysozoa</taxon>
        <taxon>Arthropoda</taxon>
        <taxon>Crustacea</taxon>
        <taxon>Multicrustacea</taxon>
        <taxon>Malacostraca</taxon>
        <taxon>Eumalacostraca</taxon>
        <taxon>Eucarida</taxon>
        <taxon>Decapoda</taxon>
        <taxon>Pleocyemata</taxon>
        <taxon>Brachyura</taxon>
        <taxon>Eubrachyura</taxon>
        <taxon>Portunoidea</taxon>
        <taxon>Portunidae</taxon>
        <taxon>Portuninae</taxon>
        <taxon>Portunus</taxon>
    </lineage>
</organism>
<accession>A0A5B7F1H1</accession>
<comment type="caution">
    <text evidence="2">The sequence shown here is derived from an EMBL/GenBank/DDBJ whole genome shotgun (WGS) entry which is preliminary data.</text>
</comment>